<dbReference type="RefSeq" id="WP_099065811.1">
    <property type="nucleotide sequence ID" value="NZ_LAHD01000002.1"/>
</dbReference>
<accession>A0A9Q5ZGR8</accession>
<proteinExistence type="predicted"/>
<gene>
    <name evidence="1" type="ORF">VF08_01620</name>
</gene>
<organism evidence="1 2">
    <name type="scientific">Nostoc linckia z8</name>
    <dbReference type="NCBI Taxonomy" id="1628746"/>
    <lineage>
        <taxon>Bacteria</taxon>
        <taxon>Bacillati</taxon>
        <taxon>Cyanobacteriota</taxon>
        <taxon>Cyanophyceae</taxon>
        <taxon>Nostocales</taxon>
        <taxon>Nostocaceae</taxon>
        <taxon>Nostoc</taxon>
    </lineage>
</organism>
<evidence type="ECO:0000313" key="1">
    <source>
        <dbReference type="EMBL" id="PHK07320.1"/>
    </source>
</evidence>
<dbReference type="AlphaFoldDB" id="A0A9Q5ZGR8"/>
<comment type="caution">
    <text evidence="1">The sequence shown here is derived from an EMBL/GenBank/DDBJ whole genome shotgun (WGS) entry which is preliminary data.</text>
</comment>
<sequence length="125" mass="14531">MTSLNHRPIQTLAQGKSILLCEKHVKTDKFFIHKTLRDGGRIRFKVRYSAELTDFCLLEIILMNAQTETQIASMTIPNGGSTIKVQEQEQEFSIWESGDYYFLFKMSSPSGTFLIEEYHLYWLIS</sequence>
<reference evidence="1 2" key="1">
    <citation type="submission" date="2015-02" db="EMBL/GenBank/DDBJ databases">
        <title>Nostoc linckia genome annotation.</title>
        <authorList>
            <person name="Zhou Z."/>
        </authorList>
    </citation>
    <scope>NUCLEOTIDE SEQUENCE [LARGE SCALE GENOMIC DNA]</scope>
    <source>
        <strain evidence="2">z8</strain>
    </source>
</reference>
<dbReference type="GeneID" id="57091995"/>
<dbReference type="EMBL" id="LAHD01000002">
    <property type="protein sequence ID" value="PHK07320.1"/>
    <property type="molecule type" value="Genomic_DNA"/>
</dbReference>
<protein>
    <submittedName>
        <fullName evidence="1">Uncharacterized protein</fullName>
    </submittedName>
</protein>
<dbReference type="Proteomes" id="UP000222310">
    <property type="component" value="Unassembled WGS sequence"/>
</dbReference>
<evidence type="ECO:0000313" key="2">
    <source>
        <dbReference type="Proteomes" id="UP000222310"/>
    </source>
</evidence>
<name>A0A9Q5ZGR8_NOSLI</name>